<dbReference type="Proteomes" id="UP001187531">
    <property type="component" value="Unassembled WGS sequence"/>
</dbReference>
<proteinExistence type="predicted"/>
<sequence length="155" mass="17756">MFLKSFQGTYTGHDYYKDESQVKNQLTNEKFYRNKAASKLLSLGVEENSKVNDQSSSLMPVDRPIKDGLYYEIEMMPPPPFQGHIFSERHRAEKTKVADALDPSFRSPSGSFVQKTQANGVPHFTRMGVSMPKDDLHKKVRYIGPPPYHPIFNPF</sequence>
<gene>
    <name evidence="1" type="ORF">QYM36_007652</name>
</gene>
<comment type="caution">
    <text evidence="1">The sequence shown here is derived from an EMBL/GenBank/DDBJ whole genome shotgun (WGS) entry which is preliminary data.</text>
</comment>
<dbReference type="EMBL" id="JAVRJZ010000001">
    <property type="protein sequence ID" value="KAK2726875.1"/>
    <property type="molecule type" value="Genomic_DNA"/>
</dbReference>
<accession>A0AA88IDY6</accession>
<evidence type="ECO:0000313" key="1">
    <source>
        <dbReference type="EMBL" id="KAK2726875.1"/>
    </source>
</evidence>
<evidence type="ECO:0000313" key="2">
    <source>
        <dbReference type="Proteomes" id="UP001187531"/>
    </source>
</evidence>
<keyword evidence="2" id="KW-1185">Reference proteome</keyword>
<reference evidence="1" key="1">
    <citation type="submission" date="2023-07" db="EMBL/GenBank/DDBJ databases">
        <title>Chromosome-level genome assembly of Artemia franciscana.</title>
        <authorList>
            <person name="Jo E."/>
        </authorList>
    </citation>
    <scope>NUCLEOTIDE SEQUENCE</scope>
    <source>
        <tissue evidence="1">Whole body</tissue>
    </source>
</reference>
<protein>
    <submittedName>
        <fullName evidence="1">Uncharacterized protein</fullName>
    </submittedName>
</protein>
<dbReference type="AlphaFoldDB" id="A0AA88IDY6"/>
<name>A0AA88IDY6_ARTSF</name>
<organism evidence="1 2">
    <name type="scientific">Artemia franciscana</name>
    <name type="common">Brine shrimp</name>
    <name type="synonym">Artemia sanfranciscana</name>
    <dbReference type="NCBI Taxonomy" id="6661"/>
    <lineage>
        <taxon>Eukaryota</taxon>
        <taxon>Metazoa</taxon>
        <taxon>Ecdysozoa</taxon>
        <taxon>Arthropoda</taxon>
        <taxon>Crustacea</taxon>
        <taxon>Branchiopoda</taxon>
        <taxon>Anostraca</taxon>
        <taxon>Artemiidae</taxon>
        <taxon>Artemia</taxon>
    </lineage>
</organism>